<dbReference type="AlphaFoldDB" id="A0A0F5L406"/>
<gene>
    <name evidence="2" type="ORF">VW35_15820</name>
</gene>
<dbReference type="RefSeq" id="WP_152662625.1">
    <property type="nucleotide sequence ID" value="NZ_LAJG01000034.1"/>
</dbReference>
<evidence type="ECO:0000256" key="1">
    <source>
        <dbReference type="SAM" id="Phobius"/>
    </source>
</evidence>
<sequence length="427" mass="44787">MHGHWIPVRGAALVLSVLCLLLFQTGIYAYATNGIEFSSIVPRLFYYGFWATCGLATATVAFPDRSLLPEMAPLYLVLLAIAVLATIHPPIGVASRSLIMLAIVVSILLSLLVGAASLLPFRISAILSCVAAVALLTEMYFPGTFSTTVGRSAGLLQNPNVAGSALVLSGTGAFPFVLRKWKGAYAVVTTAGVLATVSRTSLLVLSVAAALSASIWLWRNRRKPLRLERGEIARTAAAALVCFGLIGFAFKINEVVSTAATNSASTALTAIASLNEVETFGGGNIDSPPATEAEKQREAEVRKAKAMEVAETLGDVDSGAARIILMTNALQEMTLLGQGAERAHELAPHNQYLFFAVAYGLAGIALAVALAGVVVWLSRSNPLFALAFVGIMAFTHDLTVLAIAIPVAVGCAGGVVLRKQRLEPIIA</sequence>
<proteinExistence type="predicted"/>
<dbReference type="EMBL" id="LAJG01000034">
    <property type="protein sequence ID" value="KKB76960.1"/>
    <property type="molecule type" value="Genomic_DNA"/>
</dbReference>
<feature type="transmembrane region" description="Helical" evidence="1">
    <location>
        <begin position="123"/>
        <end position="141"/>
    </location>
</feature>
<protein>
    <submittedName>
        <fullName evidence="2">Uncharacterized protein</fullName>
    </submittedName>
</protein>
<comment type="caution">
    <text evidence="2">The sequence shown here is derived from an EMBL/GenBank/DDBJ whole genome shotgun (WGS) entry which is preliminary data.</text>
</comment>
<feature type="transmembrane region" description="Helical" evidence="1">
    <location>
        <begin position="185"/>
        <end position="212"/>
    </location>
</feature>
<feature type="transmembrane region" description="Helical" evidence="1">
    <location>
        <begin position="161"/>
        <end position="178"/>
    </location>
</feature>
<feature type="transmembrane region" description="Helical" evidence="1">
    <location>
        <begin position="383"/>
        <end position="416"/>
    </location>
</feature>
<feature type="transmembrane region" description="Helical" evidence="1">
    <location>
        <begin position="97"/>
        <end position="116"/>
    </location>
</feature>
<reference evidence="2 3" key="1">
    <citation type="submission" date="2015-03" db="EMBL/GenBank/DDBJ databases">
        <authorList>
            <person name="Hassan Y.I."/>
            <person name="Lepp D."/>
            <person name="Zhou T."/>
        </authorList>
    </citation>
    <scope>NUCLEOTIDE SEQUENCE [LARGE SCALE GENOMIC DNA]</scope>
    <source>
        <strain evidence="2 3">GH2-10</strain>
    </source>
</reference>
<keyword evidence="3" id="KW-1185">Reference proteome</keyword>
<feature type="transmembrane region" description="Helical" evidence="1">
    <location>
        <begin position="232"/>
        <end position="250"/>
    </location>
</feature>
<name>A0A0F5L406_9HYPH</name>
<accession>A0A0F5L406</accession>
<keyword evidence="1" id="KW-0472">Membrane</keyword>
<dbReference type="OrthoDB" id="9791675at2"/>
<organism evidence="2 3">
    <name type="scientific">Devosia soli</name>
    <dbReference type="NCBI Taxonomy" id="361041"/>
    <lineage>
        <taxon>Bacteria</taxon>
        <taxon>Pseudomonadati</taxon>
        <taxon>Pseudomonadota</taxon>
        <taxon>Alphaproteobacteria</taxon>
        <taxon>Hyphomicrobiales</taxon>
        <taxon>Devosiaceae</taxon>
        <taxon>Devosia</taxon>
    </lineage>
</organism>
<feature type="transmembrane region" description="Helical" evidence="1">
    <location>
        <begin position="45"/>
        <end position="62"/>
    </location>
</feature>
<feature type="transmembrane region" description="Helical" evidence="1">
    <location>
        <begin position="74"/>
        <end position="91"/>
    </location>
</feature>
<evidence type="ECO:0000313" key="3">
    <source>
        <dbReference type="Proteomes" id="UP000033514"/>
    </source>
</evidence>
<evidence type="ECO:0000313" key="2">
    <source>
        <dbReference type="EMBL" id="KKB76960.1"/>
    </source>
</evidence>
<keyword evidence="1" id="KW-0812">Transmembrane</keyword>
<keyword evidence="1" id="KW-1133">Transmembrane helix</keyword>
<feature type="transmembrane region" description="Helical" evidence="1">
    <location>
        <begin position="352"/>
        <end position="377"/>
    </location>
</feature>
<dbReference type="Proteomes" id="UP000033514">
    <property type="component" value="Unassembled WGS sequence"/>
</dbReference>
<dbReference type="PATRIC" id="fig|361041.3.peg.2558"/>